<dbReference type="InterPro" id="IPR036986">
    <property type="entry name" value="S4_RNA-bd_sf"/>
</dbReference>
<dbReference type="EMBL" id="VCBC01000003">
    <property type="protein sequence ID" value="TLU67390.1"/>
    <property type="molecule type" value="Genomic_DNA"/>
</dbReference>
<dbReference type="Proteomes" id="UP000307790">
    <property type="component" value="Unassembled WGS sequence"/>
</dbReference>
<dbReference type="RefSeq" id="WP_138318672.1">
    <property type="nucleotide sequence ID" value="NZ_VCBC01000003.1"/>
</dbReference>
<dbReference type="InterPro" id="IPR002942">
    <property type="entry name" value="S4_RNA-bd"/>
</dbReference>
<dbReference type="InterPro" id="IPR000748">
    <property type="entry name" value="PsdUridine_synth_RsuA/RluB/E/F"/>
</dbReference>
<dbReference type="PROSITE" id="PS01149">
    <property type="entry name" value="PSI_RSU"/>
    <property type="match status" value="1"/>
</dbReference>
<evidence type="ECO:0000256" key="1">
    <source>
        <dbReference type="ARBA" id="ARBA00008348"/>
    </source>
</evidence>
<dbReference type="GO" id="GO:0160136">
    <property type="term" value="F:16S rRNA pseudouridine(516) synthase activity"/>
    <property type="evidence" value="ECO:0007669"/>
    <property type="project" value="UniProtKB-EC"/>
</dbReference>
<evidence type="ECO:0000313" key="10">
    <source>
        <dbReference type="Proteomes" id="UP000307790"/>
    </source>
</evidence>
<evidence type="ECO:0000256" key="3">
    <source>
        <dbReference type="ARBA" id="ARBA00023235"/>
    </source>
</evidence>
<proteinExistence type="inferred from homology"/>
<dbReference type="SUPFAM" id="SSF55174">
    <property type="entry name" value="Alpha-L RNA-binding motif"/>
    <property type="match status" value="1"/>
</dbReference>
<sequence>MALETRRLDKFLAEHLQLNRREVRILLARRAVAVDDKPVVDRDVLVNRFSKITLDGNVLQANEPRYFMLHKPIGVVSATTDKQHKTVLDLLPVTDKPGLHITGRLDLNTSGLLLITDDSRWSEALSHPDNKVTKHYRVTLQNPIDESYIEAFANGMYFPFEDIVTQPARLKIVSDYEADVWLTEGKYHQIKRMFGRFRNPVIALHRISIGAITLDKNLEPGQSRPLNKQEIASAVPK</sequence>
<dbReference type="InterPro" id="IPR006145">
    <property type="entry name" value="PsdUridine_synth_RsuA/RluA"/>
</dbReference>
<feature type="domain" description="RNA-binding S4" evidence="8">
    <location>
        <begin position="6"/>
        <end position="64"/>
    </location>
</feature>
<dbReference type="Gene3D" id="3.30.70.580">
    <property type="entry name" value="Pseudouridine synthase I, catalytic domain, N-terminal subdomain"/>
    <property type="match status" value="1"/>
</dbReference>
<evidence type="ECO:0000313" key="9">
    <source>
        <dbReference type="EMBL" id="TLU67390.1"/>
    </source>
</evidence>
<name>A0A5R9IPE0_9GAMM</name>
<dbReference type="GO" id="GO:0000455">
    <property type="term" value="P:enzyme-directed rRNA pseudouridine synthesis"/>
    <property type="evidence" value="ECO:0007669"/>
    <property type="project" value="UniProtKB-ARBA"/>
</dbReference>
<dbReference type="EC" id="5.4.99.-" evidence="7"/>
<evidence type="ECO:0000256" key="2">
    <source>
        <dbReference type="ARBA" id="ARBA00022884"/>
    </source>
</evidence>
<keyword evidence="3 7" id="KW-0413">Isomerase</keyword>
<dbReference type="Gene3D" id="3.30.70.1560">
    <property type="entry name" value="Alpha-L RNA-binding motif"/>
    <property type="match status" value="1"/>
</dbReference>
<dbReference type="GO" id="GO:0003723">
    <property type="term" value="F:RNA binding"/>
    <property type="evidence" value="ECO:0007669"/>
    <property type="project" value="UniProtKB-KW"/>
</dbReference>
<dbReference type="Gene3D" id="3.10.290.10">
    <property type="entry name" value="RNA-binding S4 domain"/>
    <property type="match status" value="1"/>
</dbReference>
<dbReference type="SMART" id="SM00363">
    <property type="entry name" value="S4"/>
    <property type="match status" value="1"/>
</dbReference>
<dbReference type="OrthoDB" id="9807213at2"/>
<dbReference type="PANTHER" id="PTHR47683:SF4">
    <property type="entry name" value="PSEUDOURIDINE SYNTHASE"/>
    <property type="match status" value="1"/>
</dbReference>
<dbReference type="PANTHER" id="PTHR47683">
    <property type="entry name" value="PSEUDOURIDINE SYNTHASE FAMILY PROTEIN-RELATED"/>
    <property type="match status" value="1"/>
</dbReference>
<dbReference type="AlphaFoldDB" id="A0A5R9IPE0"/>
<comment type="similarity">
    <text evidence="1 7">Belongs to the pseudouridine synthase RsuA family.</text>
</comment>
<protein>
    <recommendedName>
        <fullName evidence="7">Pseudouridine synthase</fullName>
        <ecNumber evidence="7">5.4.99.-</ecNumber>
    </recommendedName>
</protein>
<evidence type="ECO:0000256" key="5">
    <source>
        <dbReference type="ARBA" id="ARBA00037590"/>
    </source>
</evidence>
<evidence type="ECO:0000256" key="4">
    <source>
        <dbReference type="ARBA" id="ARBA00036749"/>
    </source>
</evidence>
<dbReference type="InterPro" id="IPR018496">
    <property type="entry name" value="PsdUridine_synth_RsuA/RluB_CS"/>
</dbReference>
<keyword evidence="2 6" id="KW-0694">RNA-binding</keyword>
<comment type="function">
    <text evidence="5">Responsible for synthesis of pseudouridine from uracil-516 in 16S ribosomal RNA.</text>
</comment>
<dbReference type="PROSITE" id="PS50889">
    <property type="entry name" value="S4"/>
    <property type="match status" value="1"/>
</dbReference>
<comment type="caution">
    <text evidence="9">The sequence shown here is derived from an EMBL/GenBank/DDBJ whole genome shotgun (WGS) entry which is preliminary data.</text>
</comment>
<dbReference type="NCBIfam" id="TIGR00093">
    <property type="entry name" value="pseudouridine synthase"/>
    <property type="match status" value="1"/>
</dbReference>
<evidence type="ECO:0000256" key="6">
    <source>
        <dbReference type="PROSITE-ProRule" id="PRU00182"/>
    </source>
</evidence>
<dbReference type="CDD" id="cd02553">
    <property type="entry name" value="PseudoU_synth_RsuA"/>
    <property type="match status" value="1"/>
</dbReference>
<accession>A0A5R9IPE0</accession>
<dbReference type="InterPro" id="IPR020103">
    <property type="entry name" value="PsdUridine_synth_cat_dom_sf"/>
</dbReference>
<dbReference type="SUPFAM" id="SSF55120">
    <property type="entry name" value="Pseudouridine synthase"/>
    <property type="match status" value="1"/>
</dbReference>
<organism evidence="9 10">
    <name type="scientific">Thalassotalea litorea</name>
    <dbReference type="NCBI Taxonomy" id="2020715"/>
    <lineage>
        <taxon>Bacteria</taxon>
        <taxon>Pseudomonadati</taxon>
        <taxon>Pseudomonadota</taxon>
        <taxon>Gammaproteobacteria</taxon>
        <taxon>Alteromonadales</taxon>
        <taxon>Colwelliaceae</taxon>
        <taxon>Thalassotalea</taxon>
    </lineage>
</organism>
<dbReference type="Pfam" id="PF00849">
    <property type="entry name" value="PseudoU_synth_2"/>
    <property type="match status" value="1"/>
</dbReference>
<evidence type="ECO:0000259" key="8">
    <source>
        <dbReference type="SMART" id="SM00363"/>
    </source>
</evidence>
<dbReference type="InterPro" id="IPR042092">
    <property type="entry name" value="PsdUridine_s_RsuA/RluB/E/F_cat"/>
</dbReference>
<comment type="catalytic activity">
    <reaction evidence="4">
        <text>uridine(516) in 16S rRNA = pseudouridine(516) in 16S rRNA</text>
        <dbReference type="Rhea" id="RHEA:38867"/>
        <dbReference type="Rhea" id="RHEA-COMP:10089"/>
        <dbReference type="Rhea" id="RHEA-COMP:10090"/>
        <dbReference type="ChEBI" id="CHEBI:65314"/>
        <dbReference type="ChEBI" id="CHEBI:65315"/>
        <dbReference type="EC" id="5.4.99.19"/>
    </reaction>
</comment>
<reference evidence="9 10" key="1">
    <citation type="submission" date="2019-05" db="EMBL/GenBank/DDBJ databases">
        <title>Genome sequences of Thalassotalea litorea 1K03283.</title>
        <authorList>
            <person name="Zhang D."/>
        </authorList>
    </citation>
    <scope>NUCLEOTIDE SEQUENCE [LARGE SCALE GENOMIC DNA]</scope>
    <source>
        <strain evidence="9 10">MCCC 1K03283</strain>
    </source>
</reference>
<gene>
    <name evidence="9" type="ORF">FE810_03690</name>
</gene>
<keyword evidence="10" id="KW-1185">Reference proteome</keyword>
<dbReference type="CDD" id="cd00165">
    <property type="entry name" value="S4"/>
    <property type="match status" value="1"/>
</dbReference>
<dbReference type="InterPro" id="IPR050343">
    <property type="entry name" value="RsuA_PseudoU_synthase"/>
</dbReference>
<dbReference type="InterPro" id="IPR020094">
    <property type="entry name" value="TruA/RsuA/RluB/E/F_N"/>
</dbReference>
<evidence type="ECO:0000256" key="7">
    <source>
        <dbReference type="RuleBase" id="RU003887"/>
    </source>
</evidence>